<dbReference type="PANTHER" id="PTHR43639:SF1">
    <property type="entry name" value="SHORT-CHAIN DEHYDROGENASE_REDUCTASE FAMILY PROTEIN"/>
    <property type="match status" value="1"/>
</dbReference>
<dbReference type="Proteomes" id="UP000785783">
    <property type="component" value="Unassembled WGS sequence"/>
</dbReference>
<dbReference type="Pfam" id="PF13561">
    <property type="entry name" value="adh_short_C2"/>
    <property type="match status" value="1"/>
</dbReference>
<dbReference type="SUPFAM" id="SSF51735">
    <property type="entry name" value="NAD(P)-binding Rossmann-fold domains"/>
    <property type="match status" value="1"/>
</dbReference>
<dbReference type="EMBL" id="JADHOK010000011">
    <property type="protein sequence ID" value="MBL6761397.1"/>
    <property type="molecule type" value="Genomic_DNA"/>
</dbReference>
<dbReference type="NCBIfam" id="NF005559">
    <property type="entry name" value="PRK07231.1"/>
    <property type="match status" value="1"/>
</dbReference>
<evidence type="ECO:0000256" key="2">
    <source>
        <dbReference type="ARBA" id="ARBA00023002"/>
    </source>
</evidence>
<name>A0A937L4Z2_9PROT</name>
<reference evidence="3" key="1">
    <citation type="submission" date="2020-10" db="EMBL/GenBank/DDBJ databases">
        <title>Microbiome of the Black Sea water column analyzed by genome centric metagenomics.</title>
        <authorList>
            <person name="Cabello-Yeves P.J."/>
            <person name="Callieri C."/>
            <person name="Picazo A."/>
            <person name="Mehrshad M."/>
            <person name="Haro-Moreno J.M."/>
            <person name="Roda-Garcia J."/>
            <person name="Dzembekova N."/>
            <person name="Slabakova V."/>
            <person name="Slabakova N."/>
            <person name="Moncheva S."/>
            <person name="Rodriguez-Valera F."/>
        </authorList>
    </citation>
    <scope>NUCLEOTIDE SEQUENCE</scope>
    <source>
        <strain evidence="3">BS307-5m-G5</strain>
    </source>
</reference>
<protein>
    <submittedName>
        <fullName evidence="3">SDR family oxidoreductase</fullName>
    </submittedName>
</protein>
<dbReference type="InterPro" id="IPR020904">
    <property type="entry name" value="Sc_DH/Rdtase_CS"/>
</dbReference>
<evidence type="ECO:0000313" key="4">
    <source>
        <dbReference type="Proteomes" id="UP000785783"/>
    </source>
</evidence>
<comment type="caution">
    <text evidence="3">The sequence shown here is derived from an EMBL/GenBank/DDBJ whole genome shotgun (WGS) entry which is preliminary data.</text>
</comment>
<dbReference type="FunFam" id="3.40.50.720:FF:000084">
    <property type="entry name" value="Short-chain dehydrogenase reductase"/>
    <property type="match status" value="1"/>
</dbReference>
<dbReference type="PROSITE" id="PS00061">
    <property type="entry name" value="ADH_SHORT"/>
    <property type="match status" value="1"/>
</dbReference>
<dbReference type="GO" id="GO:0016491">
    <property type="term" value="F:oxidoreductase activity"/>
    <property type="evidence" value="ECO:0007669"/>
    <property type="project" value="UniProtKB-KW"/>
</dbReference>
<dbReference type="InterPro" id="IPR036291">
    <property type="entry name" value="NAD(P)-bd_dom_sf"/>
</dbReference>
<dbReference type="PANTHER" id="PTHR43639">
    <property type="entry name" value="OXIDOREDUCTASE, SHORT-CHAIN DEHYDROGENASE/REDUCTASE FAMILY (AFU_ORTHOLOGUE AFUA_5G02870)"/>
    <property type="match status" value="1"/>
</dbReference>
<organism evidence="3 4">
    <name type="scientific">PS1 clade bacterium</name>
    <dbReference type="NCBI Taxonomy" id="2175152"/>
    <lineage>
        <taxon>Bacteria</taxon>
        <taxon>Pseudomonadati</taxon>
        <taxon>Pseudomonadota</taxon>
        <taxon>Alphaproteobacteria</taxon>
        <taxon>PS1 clade</taxon>
    </lineage>
</organism>
<dbReference type="Gene3D" id="3.40.50.720">
    <property type="entry name" value="NAD(P)-binding Rossmann-like Domain"/>
    <property type="match status" value="1"/>
</dbReference>
<evidence type="ECO:0000256" key="1">
    <source>
        <dbReference type="ARBA" id="ARBA00006484"/>
    </source>
</evidence>
<proteinExistence type="inferred from homology"/>
<evidence type="ECO:0000313" key="3">
    <source>
        <dbReference type="EMBL" id="MBL6761397.1"/>
    </source>
</evidence>
<dbReference type="CDD" id="cd05233">
    <property type="entry name" value="SDR_c"/>
    <property type="match status" value="1"/>
</dbReference>
<comment type="similarity">
    <text evidence="1">Belongs to the short-chain dehydrogenases/reductases (SDR) family.</text>
</comment>
<gene>
    <name evidence="3" type="ORF">ISQ19_01730</name>
</gene>
<accession>A0A937L4Z2</accession>
<dbReference type="AlphaFoldDB" id="A0A937L4Z2"/>
<sequence>MDFSDQIAIVTGSSAGIGEAAAIGMAQGGAKLVINYSKNAEAAEKVVAACQADGGEAIAVQADVSDDKDGAKLVEAAMDKWGRLDILVNNAGTTKFMNHDDLEGLDSADFEQIYALNLIGPYQMIKHARPHLAKSDAPSVVNISSVAGVRGIGSSIAYVASKGALNSMTLALARSLGPENIRVNAVCPGFVGTDWFRNAFGDEVFEKIADGQRKTTPMGRAGSPEDVKGPILFFASRASAHVTGQLLVVDAGMLLGMPFKIG</sequence>
<dbReference type="InterPro" id="IPR002347">
    <property type="entry name" value="SDR_fam"/>
</dbReference>
<dbReference type="PRINTS" id="PR00081">
    <property type="entry name" value="GDHRDH"/>
</dbReference>
<keyword evidence="2" id="KW-0560">Oxidoreductase</keyword>
<dbReference type="PRINTS" id="PR00080">
    <property type="entry name" value="SDRFAMILY"/>
</dbReference>